<reference evidence="7" key="1">
    <citation type="submission" date="2015-07" db="EMBL/GenBank/DDBJ databases">
        <title>Genome sequencing of Sunxiuqinia dokdonensis strain SK.</title>
        <authorList>
            <person name="Ahn S."/>
            <person name="Kim B.-C."/>
        </authorList>
    </citation>
    <scope>NUCLEOTIDE SEQUENCE [LARGE SCALE GENOMIC DNA]</scope>
    <source>
        <strain evidence="7">SK</strain>
    </source>
</reference>
<evidence type="ECO:0000256" key="3">
    <source>
        <dbReference type="ARBA" id="ARBA00023004"/>
    </source>
</evidence>
<evidence type="ECO:0000259" key="5">
    <source>
        <dbReference type="PROSITE" id="PS51296"/>
    </source>
</evidence>
<evidence type="ECO:0000256" key="1">
    <source>
        <dbReference type="ARBA" id="ARBA00022714"/>
    </source>
</evidence>
<feature type="domain" description="Rieske" evidence="5">
    <location>
        <begin position="1"/>
        <end position="61"/>
    </location>
</feature>
<dbReference type="AlphaFoldDB" id="A0A0L8V2Q7"/>
<proteinExistence type="predicted"/>
<gene>
    <name evidence="6" type="ORF">NC99_44370</name>
</gene>
<dbReference type="SUPFAM" id="SSF50022">
    <property type="entry name" value="ISP domain"/>
    <property type="match status" value="1"/>
</dbReference>
<keyword evidence="4" id="KW-0411">Iron-sulfur</keyword>
<keyword evidence="7" id="KW-1185">Reference proteome</keyword>
<dbReference type="Gene3D" id="2.102.10.10">
    <property type="entry name" value="Rieske [2Fe-2S] iron-sulphur domain"/>
    <property type="match status" value="1"/>
</dbReference>
<sequence>MTCPYETDFNCRIKDDHDVIGTCPCCDTQYNLLDGGYVISGPSAEPLKQYRVNVSGGRLHVSN</sequence>
<dbReference type="PROSITE" id="PS51296">
    <property type="entry name" value="RIESKE"/>
    <property type="match status" value="1"/>
</dbReference>
<evidence type="ECO:0000313" key="6">
    <source>
        <dbReference type="EMBL" id="KOH42711.1"/>
    </source>
</evidence>
<dbReference type="EMBL" id="LGIA01000214">
    <property type="protein sequence ID" value="KOH42711.1"/>
    <property type="molecule type" value="Genomic_DNA"/>
</dbReference>
<dbReference type="Proteomes" id="UP000036958">
    <property type="component" value="Unassembled WGS sequence"/>
</dbReference>
<keyword evidence="1" id="KW-0001">2Fe-2S</keyword>
<keyword evidence="3" id="KW-0408">Iron</keyword>
<dbReference type="InterPro" id="IPR036922">
    <property type="entry name" value="Rieske_2Fe-2S_sf"/>
</dbReference>
<dbReference type="GO" id="GO:0046872">
    <property type="term" value="F:metal ion binding"/>
    <property type="evidence" value="ECO:0007669"/>
    <property type="project" value="UniProtKB-KW"/>
</dbReference>
<protein>
    <recommendedName>
        <fullName evidence="5">Rieske domain-containing protein</fullName>
    </recommendedName>
</protein>
<organism evidence="6 7">
    <name type="scientific">Sunxiuqinia dokdonensis</name>
    <dbReference type="NCBI Taxonomy" id="1409788"/>
    <lineage>
        <taxon>Bacteria</taxon>
        <taxon>Pseudomonadati</taxon>
        <taxon>Bacteroidota</taxon>
        <taxon>Bacteroidia</taxon>
        <taxon>Marinilabiliales</taxon>
        <taxon>Prolixibacteraceae</taxon>
        <taxon>Sunxiuqinia</taxon>
    </lineage>
</organism>
<evidence type="ECO:0000256" key="4">
    <source>
        <dbReference type="ARBA" id="ARBA00023014"/>
    </source>
</evidence>
<evidence type="ECO:0000313" key="7">
    <source>
        <dbReference type="Proteomes" id="UP000036958"/>
    </source>
</evidence>
<comment type="caution">
    <text evidence="6">The sequence shown here is derived from an EMBL/GenBank/DDBJ whole genome shotgun (WGS) entry which is preliminary data.</text>
</comment>
<dbReference type="InterPro" id="IPR017941">
    <property type="entry name" value="Rieske_2Fe-2S"/>
</dbReference>
<keyword evidence="2" id="KW-0479">Metal-binding</keyword>
<dbReference type="GO" id="GO:0051537">
    <property type="term" value="F:2 iron, 2 sulfur cluster binding"/>
    <property type="evidence" value="ECO:0007669"/>
    <property type="project" value="UniProtKB-KW"/>
</dbReference>
<evidence type="ECO:0000256" key="2">
    <source>
        <dbReference type="ARBA" id="ARBA00022723"/>
    </source>
</evidence>
<accession>A0A0L8V2Q7</accession>
<name>A0A0L8V2Q7_9BACT</name>